<accession>A0A7N0UKX8</accession>
<proteinExistence type="predicted"/>
<dbReference type="Proteomes" id="UP000594263">
    <property type="component" value="Unplaced"/>
</dbReference>
<evidence type="ECO:0000313" key="2">
    <source>
        <dbReference type="Proteomes" id="UP000594263"/>
    </source>
</evidence>
<dbReference type="EnsemblPlants" id="Kaladp0069s0105.1.v1.1">
    <property type="protein sequence ID" value="Kaladp0069s0105.1.v1.1.CDS.1"/>
    <property type="gene ID" value="Kaladp0069s0105.v1.1"/>
</dbReference>
<dbReference type="AlphaFoldDB" id="A0A7N0UKX8"/>
<dbReference type="Gramene" id="Kaladp0069s0105.1.v1.1">
    <property type="protein sequence ID" value="Kaladp0069s0105.1.v1.1.CDS.1"/>
    <property type="gene ID" value="Kaladp0069s0105.v1.1"/>
</dbReference>
<organism evidence="1 2">
    <name type="scientific">Kalanchoe fedtschenkoi</name>
    <name type="common">Lavender scallops</name>
    <name type="synonym">South American air plant</name>
    <dbReference type="NCBI Taxonomy" id="63787"/>
    <lineage>
        <taxon>Eukaryota</taxon>
        <taxon>Viridiplantae</taxon>
        <taxon>Streptophyta</taxon>
        <taxon>Embryophyta</taxon>
        <taxon>Tracheophyta</taxon>
        <taxon>Spermatophyta</taxon>
        <taxon>Magnoliopsida</taxon>
        <taxon>eudicotyledons</taxon>
        <taxon>Gunneridae</taxon>
        <taxon>Pentapetalae</taxon>
        <taxon>Saxifragales</taxon>
        <taxon>Crassulaceae</taxon>
        <taxon>Kalanchoe</taxon>
    </lineage>
</organism>
<reference evidence="1" key="1">
    <citation type="submission" date="2021-01" db="UniProtKB">
        <authorList>
            <consortium name="EnsemblPlants"/>
        </authorList>
    </citation>
    <scope>IDENTIFICATION</scope>
</reference>
<evidence type="ECO:0000313" key="1">
    <source>
        <dbReference type="EnsemblPlants" id="Kaladp0069s0105.1.v1.1.CDS.1"/>
    </source>
</evidence>
<protein>
    <submittedName>
        <fullName evidence="1">Uncharacterized protein</fullName>
    </submittedName>
</protein>
<keyword evidence="2" id="KW-1185">Reference proteome</keyword>
<dbReference type="OMA" id="QFRTPQH"/>
<sequence length="125" mass="15031">MSRQMEPLPFRTPQHPLFRTNNWGGASPLLARDLTKEALEQRYTRLNVTRMRDEIFPSDLVPASMTDQTVRKGALDPPTPERRRRVLVSSWVFFRREKRKAQLGCKRKRWNFPRWDPENRWPQGW</sequence>
<name>A0A7N0UKX8_KALFE</name>